<dbReference type="RefSeq" id="WP_074233251.1">
    <property type="nucleotide sequence ID" value="NZ_FSRK01000001.1"/>
</dbReference>
<dbReference type="Pfam" id="PF18962">
    <property type="entry name" value="Por_Secre_tail"/>
    <property type="match status" value="1"/>
</dbReference>
<evidence type="ECO:0000259" key="2">
    <source>
        <dbReference type="Pfam" id="PF18962"/>
    </source>
</evidence>
<dbReference type="Proteomes" id="UP000185207">
    <property type="component" value="Unassembled WGS sequence"/>
</dbReference>
<name>A0A1N6E9Q1_9FLAO</name>
<dbReference type="InterPro" id="IPR026444">
    <property type="entry name" value="Secre_tail"/>
</dbReference>
<proteinExistence type="predicted"/>
<dbReference type="OrthoDB" id="1247397at2"/>
<dbReference type="NCBIfam" id="TIGR04183">
    <property type="entry name" value="Por_Secre_tail"/>
    <property type="match status" value="1"/>
</dbReference>
<evidence type="ECO:0000313" key="4">
    <source>
        <dbReference type="Proteomes" id="UP000185207"/>
    </source>
</evidence>
<accession>A0A1N6E9Q1</accession>
<evidence type="ECO:0000313" key="3">
    <source>
        <dbReference type="EMBL" id="SIN79754.1"/>
    </source>
</evidence>
<dbReference type="AlphaFoldDB" id="A0A1N6E9Q1"/>
<keyword evidence="1" id="KW-0732">Signal</keyword>
<evidence type="ECO:0000256" key="1">
    <source>
        <dbReference type="ARBA" id="ARBA00022729"/>
    </source>
</evidence>
<keyword evidence="4" id="KW-1185">Reference proteome</keyword>
<organism evidence="3 4">
    <name type="scientific">Epilithonimonas zeae</name>
    <dbReference type="NCBI Taxonomy" id="1416779"/>
    <lineage>
        <taxon>Bacteria</taxon>
        <taxon>Pseudomonadati</taxon>
        <taxon>Bacteroidota</taxon>
        <taxon>Flavobacteriia</taxon>
        <taxon>Flavobacteriales</taxon>
        <taxon>Weeksellaceae</taxon>
        <taxon>Chryseobacterium group</taxon>
        <taxon>Epilithonimonas</taxon>
    </lineage>
</organism>
<gene>
    <name evidence="3" type="ORF">SAMN05444409_0405</name>
</gene>
<dbReference type="STRING" id="1416779.SAMN05444409_0405"/>
<protein>
    <submittedName>
        <fullName evidence="3">Por secretion system C-terminal sorting domain-containing protein</fullName>
    </submittedName>
</protein>
<dbReference type="EMBL" id="FSRK01000001">
    <property type="protein sequence ID" value="SIN79754.1"/>
    <property type="molecule type" value="Genomic_DNA"/>
</dbReference>
<reference evidence="4" key="1">
    <citation type="submission" date="2016-11" db="EMBL/GenBank/DDBJ databases">
        <authorList>
            <person name="Varghese N."/>
            <person name="Submissions S."/>
        </authorList>
    </citation>
    <scope>NUCLEOTIDE SEQUENCE [LARGE SCALE GENOMIC DNA]</scope>
    <source>
        <strain evidence="4">DSM 27623</strain>
    </source>
</reference>
<feature type="domain" description="Secretion system C-terminal sorting" evidence="2">
    <location>
        <begin position="288"/>
        <end position="353"/>
    </location>
</feature>
<sequence>MKKLYTLLIGFFCVLGYSQNPLLFDKNWKTEKVIIGNNTILPNENSGYFINFNKTNTFSYYSKICSENWGNINYNTISDDFTITLANHYLTNCTFTDLTNFDINYSLFFTKNSSGTNKINYNIESNSTGQKLILSNSSGDQIVYNFYTPPVNLTSKTWSINSLKINGINYNKPSQYLGGSTTIGIDGFFNTSYFNTGQGQIGFFADNKFSVLSLSVTLADSDNPQISQFDGLYFDNFFSGIDGRINPYFYEFSNDNNTLTIIKFNGDTATYSNKFLSTSEISKSKISVYPNPSSDVVKIENLKPNSLLELIDSSGKLIRTISNIKSDKTEINIKNLASGIYYLKVDGQSVQKIIKK</sequence>